<organism evidence="1 2">
    <name type="scientific">Bremia lactucae</name>
    <name type="common">Lettuce downy mildew</name>
    <dbReference type="NCBI Taxonomy" id="4779"/>
    <lineage>
        <taxon>Eukaryota</taxon>
        <taxon>Sar</taxon>
        <taxon>Stramenopiles</taxon>
        <taxon>Oomycota</taxon>
        <taxon>Peronosporomycetes</taxon>
        <taxon>Peronosporales</taxon>
        <taxon>Peronosporaceae</taxon>
        <taxon>Bremia</taxon>
    </lineage>
</organism>
<gene>
    <name evidence="1" type="ORF">CCR75_005471</name>
</gene>
<dbReference type="EMBL" id="SHOA02000003">
    <property type="protein sequence ID" value="TDH67786.1"/>
    <property type="molecule type" value="Genomic_DNA"/>
</dbReference>
<dbReference type="RefSeq" id="XP_067817285.1">
    <property type="nucleotide sequence ID" value="XM_067963552.1"/>
</dbReference>
<dbReference type="Proteomes" id="UP000294530">
    <property type="component" value="Unassembled WGS sequence"/>
</dbReference>
<keyword evidence="2" id="KW-1185">Reference proteome</keyword>
<accession>A0A976IDK1</accession>
<sequence length="59" mass="6686">MFSKCVDVIANNATSDIISAFLHEARTSKKVTLFQRSYMKHALRKKKIKLFEQALAADA</sequence>
<reference evidence="1 2" key="1">
    <citation type="journal article" date="2021" name="Genome Biol.">
        <title>AFLAP: assembly-free linkage analysis pipeline using k-mers from genome sequencing data.</title>
        <authorList>
            <person name="Fletcher K."/>
            <person name="Zhang L."/>
            <person name="Gil J."/>
            <person name="Han R."/>
            <person name="Cavanaugh K."/>
            <person name="Michelmore R."/>
        </authorList>
    </citation>
    <scope>NUCLEOTIDE SEQUENCE [LARGE SCALE GENOMIC DNA]</scope>
    <source>
        <strain evidence="1 2">SF5</strain>
    </source>
</reference>
<dbReference type="AlphaFoldDB" id="A0A976IDK1"/>
<evidence type="ECO:0000313" key="1">
    <source>
        <dbReference type="EMBL" id="TDH67786.1"/>
    </source>
</evidence>
<dbReference type="KEGG" id="blac:94349223"/>
<evidence type="ECO:0000313" key="2">
    <source>
        <dbReference type="Proteomes" id="UP000294530"/>
    </source>
</evidence>
<comment type="caution">
    <text evidence="1">The sequence shown here is derived from an EMBL/GenBank/DDBJ whole genome shotgun (WGS) entry which is preliminary data.</text>
</comment>
<dbReference type="GeneID" id="94349223"/>
<protein>
    <submittedName>
        <fullName evidence="1">Uncharacterized protein</fullName>
    </submittedName>
</protein>
<proteinExistence type="predicted"/>
<name>A0A976IDK1_BRELC</name>